<gene>
    <name evidence="1" type="ORF">C8N34_1165</name>
</gene>
<dbReference type="EMBL" id="QBKP01000016">
    <property type="protein sequence ID" value="PTX46529.1"/>
    <property type="molecule type" value="Genomic_DNA"/>
</dbReference>
<organism evidence="1 2">
    <name type="scientific">Gemmobacter caeni</name>
    <dbReference type="NCBI Taxonomy" id="589035"/>
    <lineage>
        <taxon>Bacteria</taxon>
        <taxon>Pseudomonadati</taxon>
        <taxon>Pseudomonadota</taxon>
        <taxon>Alphaproteobacteria</taxon>
        <taxon>Rhodobacterales</taxon>
        <taxon>Paracoccaceae</taxon>
        <taxon>Gemmobacter</taxon>
    </lineage>
</organism>
<dbReference type="Proteomes" id="UP000244224">
    <property type="component" value="Unassembled WGS sequence"/>
</dbReference>
<dbReference type="AlphaFoldDB" id="A0A2T6ARS8"/>
<comment type="caution">
    <text evidence="1">The sequence shown here is derived from an EMBL/GenBank/DDBJ whole genome shotgun (WGS) entry which is preliminary data.</text>
</comment>
<keyword evidence="2" id="KW-1185">Reference proteome</keyword>
<name>A0A2T6ARS8_9RHOB</name>
<evidence type="ECO:0000313" key="2">
    <source>
        <dbReference type="Proteomes" id="UP000244224"/>
    </source>
</evidence>
<accession>A0A2T6ARS8</accession>
<sequence>MSDIITVHISPYIAAQGTAAELAAMGVTPASDDLITMAARQMLANHDAFMGGDPCDEAMERRLALAACFGSEALAHGMCEGSGTNAMIRAILIALIDPMDPQLDYLRACNQPPRTQAEHDRQVLAGEI</sequence>
<reference evidence="1 2" key="1">
    <citation type="submission" date="2018-04" db="EMBL/GenBank/DDBJ databases">
        <title>Genomic Encyclopedia of Archaeal and Bacterial Type Strains, Phase II (KMG-II): from individual species to whole genera.</title>
        <authorList>
            <person name="Goeker M."/>
        </authorList>
    </citation>
    <scope>NUCLEOTIDE SEQUENCE [LARGE SCALE GENOMIC DNA]</scope>
    <source>
        <strain evidence="1 2">DSM 21823</strain>
    </source>
</reference>
<evidence type="ECO:0000313" key="1">
    <source>
        <dbReference type="EMBL" id="PTX46529.1"/>
    </source>
</evidence>
<dbReference type="RefSeq" id="WP_108130181.1">
    <property type="nucleotide sequence ID" value="NZ_QBKP01000016.1"/>
</dbReference>
<proteinExistence type="predicted"/>
<protein>
    <submittedName>
        <fullName evidence="1">Uncharacterized protein</fullName>
    </submittedName>
</protein>